<sequence>MTIPRTGLAIDQASNDLYLAADGNLALVNDTHAVGQHVRQRLSTFEGEWFLDTTAGVPWLDEILGKSYDPALAESVVKAEILDTDGVTEITSFSVSFDRASRGLIIRSVNVVSEYQEEVQI</sequence>
<proteinExistence type="predicted"/>
<name>A0A2L2LBU2_AGRTU</name>
<dbReference type="Gene3D" id="3.10.450.40">
    <property type="match status" value="1"/>
</dbReference>
<organism evidence="1 2">
    <name type="scientific">Agrobacterium tumefaciens</name>
    <dbReference type="NCBI Taxonomy" id="358"/>
    <lineage>
        <taxon>Bacteria</taxon>
        <taxon>Pseudomonadati</taxon>
        <taxon>Pseudomonadota</taxon>
        <taxon>Alphaproteobacteria</taxon>
        <taxon>Hyphomicrobiales</taxon>
        <taxon>Rhizobiaceae</taxon>
        <taxon>Rhizobium/Agrobacterium group</taxon>
        <taxon>Agrobacterium</taxon>
        <taxon>Agrobacterium tumefaciens complex</taxon>
    </lineage>
</organism>
<gene>
    <name evidence="1" type="ORF">At1D1609_17560</name>
</gene>
<reference evidence="1 2" key="1">
    <citation type="submission" date="2018-02" db="EMBL/GenBank/DDBJ databases">
        <title>Complete genome sequence of Agrobacterium tumefaciens 1D1609.</title>
        <authorList>
            <person name="Cho S.-T."/>
            <person name="Haryono M."/>
            <person name="Chang H.-H."/>
            <person name="Santos M.N."/>
            <person name="Lai E.-M."/>
            <person name="Kuo C.-H."/>
        </authorList>
    </citation>
    <scope>NUCLEOTIDE SEQUENCE [LARGE SCALE GENOMIC DNA]</scope>
    <source>
        <strain evidence="1 2">1D1609</strain>
    </source>
</reference>
<dbReference type="InterPro" id="IPR020288">
    <property type="entry name" value="Sheath_initiator"/>
</dbReference>
<dbReference type="RefSeq" id="WP_104679423.1">
    <property type="nucleotide sequence ID" value="NZ_CP026924.1"/>
</dbReference>
<dbReference type="Pfam" id="PF10934">
    <property type="entry name" value="Sheath_initiator"/>
    <property type="match status" value="1"/>
</dbReference>
<evidence type="ECO:0000313" key="1">
    <source>
        <dbReference type="EMBL" id="AVH41810.1"/>
    </source>
</evidence>
<dbReference type="AlphaFoldDB" id="A0A2L2LBU2"/>
<dbReference type="Proteomes" id="UP000237717">
    <property type="component" value="Chromosome I"/>
</dbReference>
<evidence type="ECO:0000313" key="2">
    <source>
        <dbReference type="Proteomes" id="UP000237717"/>
    </source>
</evidence>
<protein>
    <recommendedName>
        <fullName evidence="3">DUF2634 domain-containing protein</fullName>
    </recommendedName>
</protein>
<dbReference type="EMBL" id="CP026924">
    <property type="protein sequence ID" value="AVH41810.1"/>
    <property type="molecule type" value="Genomic_DNA"/>
</dbReference>
<accession>A0A2L2LBU2</accession>
<evidence type="ECO:0008006" key="3">
    <source>
        <dbReference type="Google" id="ProtNLM"/>
    </source>
</evidence>